<dbReference type="Proteomes" id="UP000694872">
    <property type="component" value="Unplaced"/>
</dbReference>
<accession>A0AAJ6ZQX7</accession>
<feature type="transmembrane region" description="Helical" evidence="2">
    <location>
        <begin position="762"/>
        <end position="781"/>
    </location>
</feature>
<feature type="region of interest" description="Disordered" evidence="1">
    <location>
        <begin position="576"/>
        <end position="667"/>
    </location>
</feature>
<feature type="compositionally biased region" description="Basic residues" evidence="1">
    <location>
        <begin position="589"/>
        <end position="667"/>
    </location>
</feature>
<dbReference type="AlphaFoldDB" id="A0AAJ6ZQX7"/>
<evidence type="ECO:0000256" key="2">
    <source>
        <dbReference type="SAM" id="Phobius"/>
    </source>
</evidence>
<dbReference type="RefSeq" id="XP_013177558.1">
    <property type="nucleotide sequence ID" value="XM_013322104.1"/>
</dbReference>
<sequence>MVNLKFLRKMQVSSDKQIPGLVKSNGNGDFIDGCQEKRTKDGLLTRRRHSENIIYDCQNNVRKYNSEIKDMKMCIELSQQLTQNTVDNRSVVSALVTTTNPKDDVQVKYKTRIDSASKYTLKRSKNIKHEVCTKCKEILKYIDRFLNNNNDKIMISPRQKLPESVHDISKLNNQSNKLDILNEQKKTCVDAKQNVQTNIGCQNTLPLDKSRCEIVLNNNKSTSKENSTNKKNFDKNKIEQSVSSYKTSDKDNSTVVCNKPVSSKFNSDAMCYFVDLDTCPSYVCPDKCGPPKSPKHFCFRKKVDVGIDTDCCFKRSLFNRIGNFFSCINAKFRCRQNNQNVECGKPLKDARNQTKKLTINIKKEPVCIIFENASGCNDKSPNIFGKFPKKKVAFRDECVNLPKGLVAIKIDPNNKRVINKRELKSILKSLPKREIKNCPIPASTSKVEVQTILKQRSSPIATACKGPMFVLKIDRNNMRILNYPEVKCKISNLNKMCAKNANCESWVVTKGKCNKKQKVRSVESKMSLWDRYHRSKSKSPSAPVKKKHSEGKIDKKPSQKSTSDFKLFSKVNRCVKKKQKSKSGSIVTKHVRGKTNKKINKKVARKKKIVKKRCKPPKKPKCPKRKSKQKTVLHKKGKSAKSLKKNKLSKRKNKKKKGKTRRKIKKSKSVFKRCCVLFKAEIKNKRKKKKSSKPNKKKSKSKLVICKNKDKPHCRESNLEKCQYDYLRHTKTPCLWLFVACPFLHRNYMMFRSIFHDFTRCMLLMLALVFWCPCFLCIELFRCFCS</sequence>
<reference evidence="3" key="1">
    <citation type="submission" date="2025-08" db="UniProtKB">
        <authorList>
            <consortium name="RefSeq"/>
        </authorList>
    </citation>
    <scope>IDENTIFICATION</scope>
</reference>
<keyword evidence="2" id="KW-0812">Transmembrane</keyword>
<evidence type="ECO:0000256" key="1">
    <source>
        <dbReference type="SAM" id="MobiDB-lite"/>
    </source>
</evidence>
<organism evidence="3">
    <name type="scientific">Papilio xuthus</name>
    <name type="common">Asian swallowtail butterfly</name>
    <dbReference type="NCBI Taxonomy" id="66420"/>
    <lineage>
        <taxon>Eukaryota</taxon>
        <taxon>Metazoa</taxon>
        <taxon>Ecdysozoa</taxon>
        <taxon>Arthropoda</taxon>
        <taxon>Hexapoda</taxon>
        <taxon>Insecta</taxon>
        <taxon>Pterygota</taxon>
        <taxon>Neoptera</taxon>
        <taxon>Endopterygota</taxon>
        <taxon>Lepidoptera</taxon>
        <taxon>Glossata</taxon>
        <taxon>Ditrysia</taxon>
        <taxon>Papilionoidea</taxon>
        <taxon>Papilionidae</taxon>
        <taxon>Papilioninae</taxon>
        <taxon>Papilio</taxon>
    </lineage>
</organism>
<dbReference type="KEGG" id="pxu:106125016"/>
<keyword evidence="2" id="KW-1133">Transmembrane helix</keyword>
<evidence type="ECO:0000313" key="3">
    <source>
        <dbReference type="RefSeq" id="XP_013177558.1"/>
    </source>
</evidence>
<dbReference type="GeneID" id="106125016"/>
<keyword evidence="2" id="KW-0472">Membrane</keyword>
<feature type="region of interest" description="Disordered" evidence="1">
    <location>
        <begin position="532"/>
        <end position="562"/>
    </location>
</feature>
<proteinExistence type="predicted"/>
<gene>
    <name evidence="3" type="primary">LOC106125016</name>
</gene>
<protein>
    <submittedName>
        <fullName evidence="3">Uncharacterized protein LOC106125016</fullName>
    </submittedName>
</protein>
<name>A0AAJ6ZQX7_PAPXU</name>